<feature type="domain" description="Metallo-beta-lactamase" evidence="2">
    <location>
        <begin position="68"/>
        <end position="255"/>
    </location>
</feature>
<evidence type="ECO:0000313" key="4">
    <source>
        <dbReference type="Proteomes" id="UP000503540"/>
    </source>
</evidence>
<keyword evidence="1 3" id="KW-0378">Hydrolase</keyword>
<dbReference type="InterPro" id="IPR001279">
    <property type="entry name" value="Metallo-B-lactamas"/>
</dbReference>
<dbReference type="Gene3D" id="3.60.15.10">
    <property type="entry name" value="Ribonuclease Z/Hydroxyacylglutathione hydrolase-like"/>
    <property type="match status" value="1"/>
</dbReference>
<dbReference type="GO" id="GO:0016787">
    <property type="term" value="F:hydrolase activity"/>
    <property type="evidence" value="ECO:0007669"/>
    <property type="project" value="UniProtKB-KW"/>
</dbReference>
<keyword evidence="4" id="KW-1185">Reference proteome</keyword>
<reference evidence="3 4" key="1">
    <citation type="journal article" date="2019" name="ACS Chem. Biol.">
        <title>Identification and Mobilization of a Cryptic Antibiotic Biosynthesis Gene Locus from a Human-Pathogenic Nocardia Isolate.</title>
        <authorList>
            <person name="Herisse M."/>
            <person name="Ishida K."/>
            <person name="Porter J.L."/>
            <person name="Howden B."/>
            <person name="Hertweck C."/>
            <person name="Stinear T.P."/>
            <person name="Pidot S.J."/>
        </authorList>
    </citation>
    <scope>NUCLEOTIDE SEQUENCE [LARGE SCALE GENOMIC DNA]</scope>
    <source>
        <strain evidence="3 4">AUSMDU00012717</strain>
    </source>
</reference>
<dbReference type="PANTHER" id="PTHR43546:SF9">
    <property type="entry name" value="L-ASCORBATE-6-PHOSPHATE LACTONASE ULAG-RELATED"/>
    <property type="match status" value="1"/>
</dbReference>
<dbReference type="Pfam" id="PF12706">
    <property type="entry name" value="Lactamase_B_2"/>
    <property type="match status" value="1"/>
</dbReference>
<dbReference type="Proteomes" id="UP000503540">
    <property type="component" value="Chromosome"/>
</dbReference>
<evidence type="ECO:0000313" key="3">
    <source>
        <dbReference type="EMBL" id="QIS10780.1"/>
    </source>
</evidence>
<dbReference type="KEGG" id="nah:F5544_14475"/>
<evidence type="ECO:0000256" key="1">
    <source>
        <dbReference type="ARBA" id="ARBA00022801"/>
    </source>
</evidence>
<gene>
    <name evidence="3" type="ORF">F5544_14475</name>
</gene>
<dbReference type="AlphaFoldDB" id="A0A6G9YCB6"/>
<accession>A0A6G9YCB6</accession>
<organism evidence="3 4">
    <name type="scientific">Nocardia arthritidis</name>
    <dbReference type="NCBI Taxonomy" id="228602"/>
    <lineage>
        <taxon>Bacteria</taxon>
        <taxon>Bacillati</taxon>
        <taxon>Actinomycetota</taxon>
        <taxon>Actinomycetes</taxon>
        <taxon>Mycobacteriales</taxon>
        <taxon>Nocardiaceae</taxon>
        <taxon>Nocardia</taxon>
    </lineage>
</organism>
<evidence type="ECO:0000259" key="2">
    <source>
        <dbReference type="Pfam" id="PF12706"/>
    </source>
</evidence>
<proteinExistence type="predicted"/>
<dbReference type="SUPFAM" id="SSF56281">
    <property type="entry name" value="Metallo-hydrolase/oxidoreductase"/>
    <property type="match status" value="1"/>
</dbReference>
<dbReference type="InterPro" id="IPR036866">
    <property type="entry name" value="RibonucZ/Hydroxyglut_hydro"/>
</dbReference>
<name>A0A6G9YCB6_9NOCA</name>
<sequence length="293" mass="31481">MERAVAVEGEYGHGAHGLILALRGLRATFAEDSPWRRIHVMSTNNVQLTALHIGGPTLRFEYGGLTWLTDPTFDEPRDYQGGVTLHKLTGPAVPVDEIGPVDVVLLSHDEHADNLDESGREFLGTVETVLSTPEAAGRMNGVRGLANWESVKIGDVTVTWVPALHGPEGCEPLTGTVTGFVLQADGQPTVYFSGDNASVDLVRQIAERFERIDVAILNIGAANVGRFGDIDLTLNGRTAVEAAELLGDAAIIAIHAEGWAHFSESLDYLERNFGYAGRATQLHVPPLGKVFAV</sequence>
<dbReference type="InterPro" id="IPR050114">
    <property type="entry name" value="UPF0173_UPF0282_UlaG_hydrolase"/>
</dbReference>
<protein>
    <submittedName>
        <fullName evidence="3">MBL fold metallo-hydrolase</fullName>
    </submittedName>
</protein>
<dbReference type="PANTHER" id="PTHR43546">
    <property type="entry name" value="UPF0173 METAL-DEPENDENT HYDROLASE MJ1163-RELATED"/>
    <property type="match status" value="1"/>
</dbReference>
<dbReference type="EMBL" id="CP046172">
    <property type="protein sequence ID" value="QIS10780.1"/>
    <property type="molecule type" value="Genomic_DNA"/>
</dbReference>